<dbReference type="VEuPathDB" id="FungiDB:PHYBLDRAFT_140248"/>
<evidence type="ECO:0000313" key="2">
    <source>
        <dbReference type="EMBL" id="OAD80244.1"/>
    </source>
</evidence>
<dbReference type="Proteomes" id="UP000077315">
    <property type="component" value="Unassembled WGS sequence"/>
</dbReference>
<sequence length="279" mass="31582">MSFNNLCFFSVDPTQPAPHGKAPRAITSDQTDLEQIEDQLVHDNKAIDNSKVEVLYDSDAEVTGNGEVEDLEDIEDLENFEDIENDEDFEDIENNKEFEDVTNAENVKTEHNDDVQGSSSANNKLSAGEHKRKVGHLWNNFLVAFRNEQDFSSLPQHFKTTVDSSRCNNKFKALKVAFKKESDRVYIQASRGLKNVVDEGQLVTEEPETRSSSSVSLPTPTRQSQTHNTRDYNVILELMSSTYDKVMEESRAATCKFAEAFLGSNEEQAEKNRMIDLDN</sequence>
<dbReference type="RefSeq" id="XP_018298284.1">
    <property type="nucleotide sequence ID" value="XM_018430365.1"/>
</dbReference>
<reference evidence="3" key="1">
    <citation type="submission" date="2015-06" db="EMBL/GenBank/DDBJ databases">
        <title>Expansion of signal transduction pathways in fungi by whole-genome duplication.</title>
        <authorList>
            <consortium name="DOE Joint Genome Institute"/>
            <person name="Corrochano L.M."/>
            <person name="Kuo A."/>
            <person name="Marcet-Houben M."/>
            <person name="Polaino S."/>
            <person name="Salamov A."/>
            <person name="Villalobos J.M."/>
            <person name="Alvarez M.I."/>
            <person name="Avalos J."/>
            <person name="Benito E.P."/>
            <person name="Benoit I."/>
            <person name="Burger G."/>
            <person name="Camino L.P."/>
            <person name="Canovas D."/>
            <person name="Cerda-Olmedo E."/>
            <person name="Cheng J.-F."/>
            <person name="Dominguez A."/>
            <person name="Elias M."/>
            <person name="Eslava A.P."/>
            <person name="Glaser F."/>
            <person name="Grimwood J."/>
            <person name="Gutierrez G."/>
            <person name="Heitman J."/>
            <person name="Henrissat B."/>
            <person name="Iturriaga E.A."/>
            <person name="Lang B.F."/>
            <person name="Lavin J.L."/>
            <person name="Lee S."/>
            <person name="Li W."/>
            <person name="Lindquist E."/>
            <person name="Lopez-Garcia S."/>
            <person name="Luque E.M."/>
            <person name="Marcos A.T."/>
            <person name="Martin J."/>
            <person name="McCluskey K."/>
            <person name="Medina H.R."/>
            <person name="Miralles-Duran A."/>
            <person name="Miyazaki A."/>
            <person name="Munoz-Torres E."/>
            <person name="Oguiza J.A."/>
            <person name="Ohm R."/>
            <person name="Olmedo M."/>
            <person name="Orejas M."/>
            <person name="Ortiz-Castellanos L."/>
            <person name="Pisabarro A.G."/>
            <person name="Rodriguez-Romero J."/>
            <person name="Ruiz-Herrera J."/>
            <person name="Ruiz-Vazquez R."/>
            <person name="Sanz C."/>
            <person name="Schackwitz W."/>
            <person name="Schmutz J."/>
            <person name="Shahriari M."/>
            <person name="Shelest E."/>
            <person name="Silva-Franco F."/>
            <person name="Soanes D."/>
            <person name="Syed K."/>
            <person name="Tagua V.G."/>
            <person name="Talbot N.J."/>
            <person name="Thon M."/>
            <person name="De vries R.P."/>
            <person name="Wiebenga A."/>
            <person name="Yadav J.S."/>
            <person name="Braun E.L."/>
            <person name="Baker S."/>
            <person name="Garre V."/>
            <person name="Horwitz B."/>
            <person name="Torres-Martinez S."/>
            <person name="Idnurm A."/>
            <person name="Herrera-Estrella A."/>
            <person name="Gabaldon T."/>
            <person name="Grigoriev I.V."/>
        </authorList>
    </citation>
    <scope>NUCLEOTIDE SEQUENCE [LARGE SCALE GENOMIC DNA]</scope>
    <source>
        <strain evidence="3">NRRL 1555(-)</strain>
    </source>
</reference>
<evidence type="ECO:0000313" key="3">
    <source>
        <dbReference type="Proteomes" id="UP000077315"/>
    </source>
</evidence>
<keyword evidence="3" id="KW-1185">Reference proteome</keyword>
<feature type="compositionally biased region" description="Polar residues" evidence="1">
    <location>
        <begin position="210"/>
        <end position="227"/>
    </location>
</feature>
<evidence type="ECO:0000256" key="1">
    <source>
        <dbReference type="SAM" id="MobiDB-lite"/>
    </source>
</evidence>
<feature type="compositionally biased region" description="Polar residues" evidence="1">
    <location>
        <begin position="115"/>
        <end position="125"/>
    </location>
</feature>
<accession>A0A167QTA9</accession>
<feature type="region of interest" description="Disordered" evidence="1">
    <location>
        <begin position="200"/>
        <end position="229"/>
    </location>
</feature>
<dbReference type="InParanoid" id="A0A167QTA9"/>
<name>A0A167QTA9_PHYB8</name>
<dbReference type="EMBL" id="KV440972">
    <property type="protein sequence ID" value="OAD80244.1"/>
    <property type="molecule type" value="Genomic_DNA"/>
</dbReference>
<organism evidence="2 3">
    <name type="scientific">Phycomyces blakesleeanus (strain ATCC 8743b / DSM 1359 / FGSC 10004 / NBRC 33097 / NRRL 1555)</name>
    <dbReference type="NCBI Taxonomy" id="763407"/>
    <lineage>
        <taxon>Eukaryota</taxon>
        <taxon>Fungi</taxon>
        <taxon>Fungi incertae sedis</taxon>
        <taxon>Mucoromycota</taxon>
        <taxon>Mucoromycotina</taxon>
        <taxon>Mucoromycetes</taxon>
        <taxon>Mucorales</taxon>
        <taxon>Phycomycetaceae</taxon>
        <taxon>Phycomyces</taxon>
    </lineage>
</organism>
<dbReference type="GeneID" id="28991271"/>
<dbReference type="AlphaFoldDB" id="A0A167QTA9"/>
<gene>
    <name evidence="2" type="ORF">PHYBLDRAFT_140248</name>
</gene>
<proteinExistence type="predicted"/>
<protein>
    <submittedName>
        <fullName evidence="2">Uncharacterized protein</fullName>
    </submittedName>
</protein>
<feature type="region of interest" description="Disordered" evidence="1">
    <location>
        <begin position="102"/>
        <end position="129"/>
    </location>
</feature>